<dbReference type="PANTHER" id="PTHR30203:SF33">
    <property type="entry name" value="BLR4455 PROTEIN"/>
    <property type="match status" value="1"/>
</dbReference>
<dbReference type="Proteomes" id="UP000002440">
    <property type="component" value="Chromosome"/>
</dbReference>
<sequence>MNSFSAKLGVIGLSLLLPACMVGPDYRRPQTVAPAAFKHQEGWSIAAPADDIPKGEWWKRYGDAELNQLVARLNNSNLTLAQYEAQYRQAFALAQSARGALWPQLNATLGKTRAGQGAGSSTSSQAVQVSGIRTTYNAALNASWEIDIWGRLRRTLEANRASAEASLATLAAMRLSMQSELVQNYLQLRVMDQQKRLLTETADTYRRVVQLTESQYKRGVVASADVAAATTQLKNTEAELVDLVWQRAQLENAIAVLIGEAPANFSLAEADTMPQLPAVPAAVPSQLLERRPDVAAAERSVMAANANIGVAKSAYYPSLTLSATGGYRSRTFDDWMTMPNRYWSVGPQLAMTLFNGLQNKYNVVQAEASYDAAVAGYRQTVLTAFQEVEDYLVALHTLGEEATLREESVAAARKALRQYTNQYRVGLIGFLDVVTAQTTALNSERTLLTLQQSRLISSVQLIAALGGGWDGLPIQNK</sequence>
<keyword evidence="4" id="KW-1185">Reference proteome</keyword>
<dbReference type="eggNOG" id="COG1538">
    <property type="taxonomic scope" value="Bacteria"/>
</dbReference>
<reference evidence="3 4" key="1">
    <citation type="submission" date="2006-03" db="EMBL/GenBank/DDBJ databases">
        <title>Complete sequence of Methylobacillus flagellatus KT.</title>
        <authorList>
            <consortium name="US DOE Joint Genome Institute"/>
            <person name="Copeland A."/>
            <person name="Lucas S."/>
            <person name="Lapidus A."/>
            <person name="Barry K."/>
            <person name="Detter J.C."/>
            <person name="Glavina del Rio T."/>
            <person name="Hammon N."/>
            <person name="Israni S."/>
            <person name="Dalin E."/>
            <person name="Tice H."/>
            <person name="Pitluck S."/>
            <person name="Brettin T."/>
            <person name="Bruce D."/>
            <person name="Han C."/>
            <person name="Tapia R."/>
            <person name="Saunders E."/>
            <person name="Gilna P."/>
            <person name="Schmutz J."/>
            <person name="Larimer F."/>
            <person name="Land M."/>
            <person name="Kyrpides N."/>
            <person name="Anderson I."/>
            <person name="Richardson P."/>
        </authorList>
    </citation>
    <scope>NUCLEOTIDE SEQUENCE [LARGE SCALE GENOMIC DNA]</scope>
    <source>
        <strain evidence="4">KT / ATCC 51484 / DSM 6875</strain>
    </source>
</reference>
<dbReference type="Gene3D" id="1.20.1600.10">
    <property type="entry name" value="Outer membrane efflux proteins (OEP)"/>
    <property type="match status" value="1"/>
</dbReference>
<dbReference type="EMBL" id="CP000284">
    <property type="protein sequence ID" value="ABE49013.1"/>
    <property type="molecule type" value="Genomic_DNA"/>
</dbReference>
<evidence type="ECO:0000256" key="2">
    <source>
        <dbReference type="RuleBase" id="RU362097"/>
    </source>
</evidence>
<organism evidence="3 4">
    <name type="scientific">Methylobacillus flagellatus (strain ATCC 51484 / DSM 6875 / VKM B-1610 / KT)</name>
    <dbReference type="NCBI Taxonomy" id="265072"/>
    <lineage>
        <taxon>Bacteria</taxon>
        <taxon>Pseudomonadati</taxon>
        <taxon>Pseudomonadota</taxon>
        <taxon>Betaproteobacteria</taxon>
        <taxon>Nitrosomonadales</taxon>
        <taxon>Methylophilaceae</taxon>
        <taxon>Methylobacillus</taxon>
    </lineage>
</organism>
<evidence type="ECO:0000256" key="1">
    <source>
        <dbReference type="ARBA" id="ARBA00007613"/>
    </source>
</evidence>
<dbReference type="AlphaFoldDB" id="Q1H3C4"/>
<dbReference type="STRING" id="265072.Mfla_0745"/>
<evidence type="ECO:0000313" key="4">
    <source>
        <dbReference type="Proteomes" id="UP000002440"/>
    </source>
</evidence>
<dbReference type="KEGG" id="mfa:Mfla_0745"/>
<accession>Q1H3C4</accession>
<dbReference type="InterPro" id="IPR010131">
    <property type="entry name" value="MdtP/NodT-like"/>
</dbReference>
<protein>
    <submittedName>
        <fullName evidence="3">RND efflux system, outer membrane lipoprotein, NodT</fullName>
    </submittedName>
</protein>
<dbReference type="Pfam" id="PF02321">
    <property type="entry name" value="OEP"/>
    <property type="match status" value="2"/>
</dbReference>
<keyword evidence="2" id="KW-1134">Transmembrane beta strand</keyword>
<keyword evidence="2" id="KW-0564">Palmitate</keyword>
<evidence type="ECO:0000313" key="3">
    <source>
        <dbReference type="EMBL" id="ABE49013.1"/>
    </source>
</evidence>
<dbReference type="OrthoDB" id="9770517at2"/>
<dbReference type="HOGENOM" id="CLU_012817_13_1_4"/>
<dbReference type="PANTHER" id="PTHR30203">
    <property type="entry name" value="OUTER MEMBRANE CATION EFFLUX PROTEIN"/>
    <property type="match status" value="1"/>
</dbReference>
<comment type="subcellular location">
    <subcellularLocation>
        <location evidence="2">Cell membrane</location>
        <topology evidence="2">Lipid-anchor</topology>
    </subcellularLocation>
</comment>
<dbReference type="Gene3D" id="2.20.200.10">
    <property type="entry name" value="Outer membrane efflux proteins (OEP)"/>
    <property type="match status" value="1"/>
</dbReference>
<dbReference type="SUPFAM" id="SSF56954">
    <property type="entry name" value="Outer membrane efflux proteins (OEP)"/>
    <property type="match status" value="1"/>
</dbReference>
<proteinExistence type="inferred from homology"/>
<keyword evidence="2" id="KW-0472">Membrane</keyword>
<dbReference type="GO" id="GO:0015562">
    <property type="term" value="F:efflux transmembrane transporter activity"/>
    <property type="evidence" value="ECO:0007669"/>
    <property type="project" value="InterPro"/>
</dbReference>
<dbReference type="GO" id="GO:0005886">
    <property type="term" value="C:plasma membrane"/>
    <property type="evidence" value="ECO:0007669"/>
    <property type="project" value="UniProtKB-SubCell"/>
</dbReference>
<dbReference type="InterPro" id="IPR003423">
    <property type="entry name" value="OMP_efflux"/>
</dbReference>
<dbReference type="RefSeq" id="WP_011479110.1">
    <property type="nucleotide sequence ID" value="NC_007947.1"/>
</dbReference>
<keyword evidence="2 3" id="KW-0449">Lipoprotein</keyword>
<keyword evidence="2" id="KW-0812">Transmembrane</keyword>
<gene>
    <name evidence="3" type="ordered locus">Mfla_0745</name>
</gene>
<comment type="similarity">
    <text evidence="1 2">Belongs to the outer membrane factor (OMF) (TC 1.B.17) family.</text>
</comment>
<dbReference type="NCBIfam" id="TIGR01845">
    <property type="entry name" value="outer_NodT"/>
    <property type="match status" value="1"/>
</dbReference>
<name>Q1H3C4_METFK</name>